<comment type="caution">
    <text evidence="6">The sequence shown here is derived from an EMBL/GenBank/DDBJ whole genome shotgun (WGS) entry which is preliminary data.</text>
</comment>
<dbReference type="InterPro" id="IPR044665">
    <property type="entry name" value="E_coli_cyclophilin_A-like"/>
</dbReference>
<dbReference type="GO" id="GO:0003755">
    <property type="term" value="F:peptidyl-prolyl cis-trans isomerase activity"/>
    <property type="evidence" value="ECO:0007669"/>
    <property type="project" value="UniProtKB-KW"/>
</dbReference>
<protein>
    <recommendedName>
        <fullName evidence="1">peptidylprolyl isomerase</fullName>
        <ecNumber evidence="1">5.2.1.8</ecNumber>
    </recommendedName>
</protein>
<keyword evidence="3 6" id="KW-0413">Isomerase</keyword>
<evidence type="ECO:0000256" key="1">
    <source>
        <dbReference type="ARBA" id="ARBA00013194"/>
    </source>
</evidence>
<dbReference type="RefSeq" id="WP_129341180.1">
    <property type="nucleotide sequence ID" value="NZ_JACIDD010000001.1"/>
</dbReference>
<sequence length="217" mass="23098">MRSILGLAFAAPLLFLATPALPQATPAPGTVRVRLVTSAGPIVLALDGKRAPKTTANFLKYVDDGRLDGTKFYRSAPRKGNPKQGFIQGGVGTDARRTLSPVVLEATDKTGIRHLDGVVSMAHAANPDSATGNFSIMVGPNPSLDARGSYRGYAAFGRVVSGMDIVRKILALPTCCGREAMKGQMIVKPVQILRAQRLDGVPRPTGLSKPWLLNVRR</sequence>
<evidence type="ECO:0000256" key="4">
    <source>
        <dbReference type="SAM" id="SignalP"/>
    </source>
</evidence>
<evidence type="ECO:0000313" key="7">
    <source>
        <dbReference type="Proteomes" id="UP000292347"/>
    </source>
</evidence>
<reference evidence="6 7" key="1">
    <citation type="submission" date="2019-01" db="EMBL/GenBank/DDBJ databases">
        <title>Sphingomonas mucosissima sp. nov. and Sphingomonas desiccabilis sp. nov., from biological soil crusts in the Colorado Plateau, USA.</title>
        <authorList>
            <person name="Zhu D."/>
        </authorList>
    </citation>
    <scope>NUCLEOTIDE SEQUENCE [LARGE SCALE GENOMIC DNA]</scope>
    <source>
        <strain evidence="6 7">CP1D</strain>
    </source>
</reference>
<name>A0A4Q2J215_9SPHN</name>
<dbReference type="CDD" id="cd00317">
    <property type="entry name" value="cyclophilin"/>
    <property type="match status" value="1"/>
</dbReference>
<organism evidence="6 7">
    <name type="scientific">Sphingomonas desiccabilis</name>
    <dbReference type="NCBI Taxonomy" id="429134"/>
    <lineage>
        <taxon>Bacteria</taxon>
        <taxon>Pseudomonadati</taxon>
        <taxon>Pseudomonadota</taxon>
        <taxon>Alphaproteobacteria</taxon>
        <taxon>Sphingomonadales</taxon>
        <taxon>Sphingomonadaceae</taxon>
        <taxon>Sphingomonas</taxon>
    </lineage>
</organism>
<dbReference type="InterPro" id="IPR002130">
    <property type="entry name" value="Cyclophilin-type_PPIase_dom"/>
</dbReference>
<dbReference type="EC" id="5.2.1.8" evidence="1"/>
<evidence type="ECO:0000259" key="5">
    <source>
        <dbReference type="PROSITE" id="PS50072"/>
    </source>
</evidence>
<evidence type="ECO:0000313" key="6">
    <source>
        <dbReference type="EMBL" id="RXZ35412.1"/>
    </source>
</evidence>
<proteinExistence type="predicted"/>
<dbReference type="InterPro" id="IPR029000">
    <property type="entry name" value="Cyclophilin-like_dom_sf"/>
</dbReference>
<dbReference type="PANTHER" id="PTHR43246">
    <property type="entry name" value="PEPTIDYL-PROLYL CIS-TRANS ISOMERASE CYP38, CHLOROPLASTIC"/>
    <property type="match status" value="1"/>
</dbReference>
<gene>
    <name evidence="6" type="ORF">EO081_07280</name>
</gene>
<keyword evidence="4" id="KW-0732">Signal</keyword>
<dbReference type="SUPFAM" id="SSF50891">
    <property type="entry name" value="Cyclophilin-like"/>
    <property type="match status" value="1"/>
</dbReference>
<feature type="chain" id="PRO_5020571342" description="peptidylprolyl isomerase" evidence="4">
    <location>
        <begin position="23"/>
        <end position="217"/>
    </location>
</feature>
<dbReference type="Pfam" id="PF00160">
    <property type="entry name" value="Pro_isomerase"/>
    <property type="match status" value="1"/>
</dbReference>
<feature type="signal peptide" evidence="4">
    <location>
        <begin position="1"/>
        <end position="22"/>
    </location>
</feature>
<feature type="domain" description="PPIase cyclophilin-type" evidence="5">
    <location>
        <begin position="37"/>
        <end position="197"/>
    </location>
</feature>
<evidence type="ECO:0000256" key="2">
    <source>
        <dbReference type="ARBA" id="ARBA00023110"/>
    </source>
</evidence>
<dbReference type="OrthoDB" id="9807797at2"/>
<dbReference type="PROSITE" id="PS50072">
    <property type="entry name" value="CSA_PPIASE_2"/>
    <property type="match status" value="1"/>
</dbReference>
<keyword evidence="7" id="KW-1185">Reference proteome</keyword>
<accession>A0A4Q2J215</accession>
<evidence type="ECO:0000256" key="3">
    <source>
        <dbReference type="ARBA" id="ARBA00023235"/>
    </source>
</evidence>
<dbReference type="AlphaFoldDB" id="A0A4Q2J215"/>
<dbReference type="EMBL" id="SDPT01000001">
    <property type="protein sequence ID" value="RXZ35412.1"/>
    <property type="molecule type" value="Genomic_DNA"/>
</dbReference>
<dbReference type="Gene3D" id="2.40.100.10">
    <property type="entry name" value="Cyclophilin-like"/>
    <property type="match status" value="1"/>
</dbReference>
<keyword evidence="2" id="KW-0697">Rotamase</keyword>
<dbReference type="Proteomes" id="UP000292347">
    <property type="component" value="Unassembled WGS sequence"/>
</dbReference>